<keyword evidence="2" id="KW-1185">Reference proteome</keyword>
<protein>
    <recommendedName>
        <fullName evidence="3">Transposase</fullName>
    </recommendedName>
</protein>
<evidence type="ECO:0008006" key="3">
    <source>
        <dbReference type="Google" id="ProtNLM"/>
    </source>
</evidence>
<proteinExistence type="predicted"/>
<evidence type="ECO:0000313" key="1">
    <source>
        <dbReference type="EMBL" id="MDV6283580.1"/>
    </source>
</evidence>
<sequence>MRSGLQRTSRAPPPHIAALRSKIALLREEIVEPATPVPLGNASVNEQPT</sequence>
<name>A0ABU4CJ47_RHOJO</name>
<reference evidence="1 2" key="1">
    <citation type="submission" date="2023-10" db="EMBL/GenBank/DDBJ databases">
        <title>Development of a sustainable strategy for remediation of hydrocarbon-contaminated territories based on the waste exchange concept.</title>
        <authorList>
            <person name="Krivoruchko A."/>
        </authorList>
    </citation>
    <scope>NUCLEOTIDE SEQUENCE [LARGE SCALE GENOMIC DNA]</scope>
    <source>
        <strain evidence="1 2">IEGM 60</strain>
    </source>
</reference>
<dbReference type="Proteomes" id="UP001185737">
    <property type="component" value="Unassembled WGS sequence"/>
</dbReference>
<gene>
    <name evidence="1" type="ORF">R3Q59_24080</name>
</gene>
<dbReference type="RefSeq" id="WP_317569768.1">
    <property type="nucleotide sequence ID" value="NZ_JAWLKA010000014.1"/>
</dbReference>
<comment type="caution">
    <text evidence="1">The sequence shown here is derived from an EMBL/GenBank/DDBJ whole genome shotgun (WGS) entry which is preliminary data.</text>
</comment>
<evidence type="ECO:0000313" key="2">
    <source>
        <dbReference type="Proteomes" id="UP001185737"/>
    </source>
</evidence>
<accession>A0ABU4CJ47</accession>
<organism evidence="1 2">
    <name type="scientific">Rhodococcus jostii</name>
    <dbReference type="NCBI Taxonomy" id="132919"/>
    <lineage>
        <taxon>Bacteria</taxon>
        <taxon>Bacillati</taxon>
        <taxon>Actinomycetota</taxon>
        <taxon>Actinomycetes</taxon>
        <taxon>Mycobacteriales</taxon>
        <taxon>Nocardiaceae</taxon>
        <taxon>Rhodococcus</taxon>
    </lineage>
</organism>
<dbReference type="EMBL" id="JAWLKA010000014">
    <property type="protein sequence ID" value="MDV6283580.1"/>
    <property type="molecule type" value="Genomic_DNA"/>
</dbReference>